<dbReference type="PROSITE" id="PS50011">
    <property type="entry name" value="PROTEIN_KINASE_DOM"/>
    <property type="match status" value="1"/>
</dbReference>
<dbReference type="EMBL" id="CP073084">
    <property type="protein sequence ID" value="QUE53790.1"/>
    <property type="molecule type" value="Genomic_DNA"/>
</dbReference>
<evidence type="ECO:0000313" key="2">
    <source>
        <dbReference type="EMBL" id="QUE53790.1"/>
    </source>
</evidence>
<dbReference type="InterPro" id="IPR000719">
    <property type="entry name" value="Prot_kinase_dom"/>
</dbReference>
<dbReference type="SUPFAM" id="SSF56112">
    <property type="entry name" value="Protein kinase-like (PK-like)"/>
    <property type="match status" value="1"/>
</dbReference>
<dbReference type="InterPro" id="IPR011009">
    <property type="entry name" value="Kinase-like_dom_sf"/>
</dbReference>
<evidence type="ECO:0000313" key="3">
    <source>
        <dbReference type="Proteomes" id="UP000677616"/>
    </source>
</evidence>
<protein>
    <submittedName>
        <fullName evidence="2">Phosphotransferase</fullName>
    </submittedName>
</protein>
<dbReference type="PANTHER" id="PTHR41283">
    <property type="entry name" value="AMINOGLYCOSIDE PHOSPHOTRANSFERASE"/>
    <property type="match status" value="1"/>
</dbReference>
<accession>A0ABX7YJB9</accession>
<dbReference type="Gene3D" id="3.90.1200.10">
    <property type="match status" value="1"/>
</dbReference>
<keyword evidence="3" id="KW-1185">Reference proteome</keyword>
<dbReference type="RefSeq" id="WP_212569950.1">
    <property type="nucleotide sequence ID" value="NZ_CP073084.1"/>
</dbReference>
<sequence length="296" mass="34345">MVQTRLVEMRPIHKGWSKDKKYYALDERGQAYLLRVSDLDMLEARQANIAFLQEAQKMNLPLPIPVELDCNGQEVHLLLQWIDGEDLSSSLARLTPDEIYRHGLEMGRTLQHLHHLAIDQTRLDWSSFYQKKIDAKLKAYKACPELYEDGQVLVDFVEQHRHLLEGRPIAHQHGDFHIGNMLLGKDNRVYLIDVDRQDVGDPWEEFNRIFFTVEVSPLLASAMLDGYFEGNIPSDFWQLLALYVATNCLGSLPWAYQVDPLQVPVMREQAKAILSCYRRMQVTVPSWYQGFSENDK</sequence>
<organism evidence="2 3">
    <name type="scientific">Streptococcus oriscaviae</name>
    <dbReference type="NCBI Taxonomy" id="2781599"/>
    <lineage>
        <taxon>Bacteria</taxon>
        <taxon>Bacillati</taxon>
        <taxon>Bacillota</taxon>
        <taxon>Bacilli</taxon>
        <taxon>Lactobacillales</taxon>
        <taxon>Streptococcaceae</taxon>
        <taxon>Streptococcus</taxon>
    </lineage>
</organism>
<proteinExistence type="predicted"/>
<dbReference type="InterPro" id="IPR002575">
    <property type="entry name" value="Aminoglycoside_PTrfase"/>
</dbReference>
<evidence type="ECO:0000259" key="1">
    <source>
        <dbReference type="PROSITE" id="PS50011"/>
    </source>
</evidence>
<dbReference type="PANTHER" id="PTHR41283:SF1">
    <property type="entry name" value="AMINOGLYCOSIDE PHOSPHOTRANSFERASE DOMAIN-CONTAINING PROTEIN"/>
    <property type="match status" value="1"/>
</dbReference>
<dbReference type="Proteomes" id="UP000677616">
    <property type="component" value="Chromosome"/>
</dbReference>
<reference evidence="2 3" key="1">
    <citation type="submission" date="2021-04" db="EMBL/GenBank/DDBJ databases">
        <title>Complete genome sequence of a novel Streptococcus species.</title>
        <authorList>
            <person name="Teng J.L.L."/>
        </authorList>
    </citation>
    <scope>NUCLEOTIDE SEQUENCE [LARGE SCALE GENOMIC DNA]</scope>
    <source>
        <strain evidence="2 3">HKU75</strain>
    </source>
</reference>
<feature type="domain" description="Protein kinase" evidence="1">
    <location>
        <begin position="1"/>
        <end position="296"/>
    </location>
</feature>
<name>A0ABX7YJB9_9STRE</name>
<dbReference type="Pfam" id="PF01636">
    <property type="entry name" value="APH"/>
    <property type="match status" value="1"/>
</dbReference>
<gene>
    <name evidence="2" type="ORF">INT76_08140</name>
</gene>